<dbReference type="GO" id="GO:0005764">
    <property type="term" value="C:lysosome"/>
    <property type="evidence" value="ECO:0007669"/>
    <property type="project" value="TreeGrafter"/>
</dbReference>
<dbReference type="InterPro" id="IPR021109">
    <property type="entry name" value="Peptidase_aspartic_dom_sf"/>
</dbReference>
<dbReference type="PROSITE" id="PS51767">
    <property type="entry name" value="PEPTIDASE_A1"/>
    <property type="match status" value="1"/>
</dbReference>
<evidence type="ECO:0000313" key="9">
    <source>
        <dbReference type="EMBL" id="CAD5218248.1"/>
    </source>
</evidence>
<dbReference type="GO" id="GO:0006508">
    <property type="term" value="P:proteolysis"/>
    <property type="evidence" value="ECO:0007669"/>
    <property type="project" value="UniProtKB-KW"/>
</dbReference>
<evidence type="ECO:0000256" key="4">
    <source>
        <dbReference type="ARBA" id="ARBA00022801"/>
    </source>
</evidence>
<dbReference type="InterPro" id="IPR034164">
    <property type="entry name" value="Pepsin-like_dom"/>
</dbReference>
<dbReference type="EMBL" id="CAJFCW020000004">
    <property type="protein sequence ID" value="CAG9109729.1"/>
    <property type="molecule type" value="Genomic_DNA"/>
</dbReference>
<sequence length="378" mass="41819">MSIEKQRNTHVGLKNGLRYVILEQHLKSLKNLKAKYSSNQKQTLYDYYDVAYIGNITVGTPPSQFRVVLDTGSSDVWVPALDCKVEGTQNRCNKTNLFDETSSTTYKDQNREFTITYGTGEVSGHVGEDTVGLGGIDDDKIVVKNQGVGIAEVLDKILNSDETLDGIVGLAFSSISSENETSIFEKAVVENLVDEPIFTVWLDEEGSQANGTVGGQITYGGFDDEHCDDSNIDYAQVSKALWWYFEIDDFEVDGNANGKSYSAITDTGTSIIATPKKVFDKIVDAFDAKFNPFYGVYLTDCEKTPTLTVVLNNKKHDIEAKHVLLKLDEGVCLLAIAPFEVPQIDFILGDPFIRQFCQVHNVEEKTVGLAKAKSKKNL</sequence>
<feature type="domain" description="Peptidase A1" evidence="8">
    <location>
        <begin position="52"/>
        <end position="370"/>
    </location>
</feature>
<dbReference type="Pfam" id="PF00026">
    <property type="entry name" value="Asp"/>
    <property type="match status" value="1"/>
</dbReference>
<keyword evidence="4 7" id="KW-0378">Hydrolase</keyword>
<evidence type="ECO:0000256" key="5">
    <source>
        <dbReference type="PIRSR" id="PIRSR601461-1"/>
    </source>
</evidence>
<accession>A0A811KPY1</accession>
<feature type="disulfide bond" evidence="6">
    <location>
        <begin position="83"/>
        <end position="92"/>
    </location>
</feature>
<organism evidence="9 10">
    <name type="scientific">Bursaphelenchus okinawaensis</name>
    <dbReference type="NCBI Taxonomy" id="465554"/>
    <lineage>
        <taxon>Eukaryota</taxon>
        <taxon>Metazoa</taxon>
        <taxon>Ecdysozoa</taxon>
        <taxon>Nematoda</taxon>
        <taxon>Chromadorea</taxon>
        <taxon>Rhabditida</taxon>
        <taxon>Tylenchina</taxon>
        <taxon>Tylenchomorpha</taxon>
        <taxon>Aphelenchoidea</taxon>
        <taxon>Aphelenchoididae</taxon>
        <taxon>Bursaphelenchus</taxon>
    </lineage>
</organism>
<evidence type="ECO:0000256" key="6">
    <source>
        <dbReference type="PIRSR" id="PIRSR601461-2"/>
    </source>
</evidence>
<keyword evidence="6" id="KW-1015">Disulfide bond</keyword>
<dbReference type="InterPro" id="IPR001969">
    <property type="entry name" value="Aspartic_peptidase_AS"/>
</dbReference>
<dbReference type="EMBL" id="CAJFDH010000004">
    <property type="protein sequence ID" value="CAD5218248.1"/>
    <property type="molecule type" value="Genomic_DNA"/>
</dbReference>
<dbReference type="Proteomes" id="UP000783686">
    <property type="component" value="Unassembled WGS sequence"/>
</dbReference>
<feature type="active site" evidence="5">
    <location>
        <position position="70"/>
    </location>
</feature>
<dbReference type="Gene3D" id="2.40.70.10">
    <property type="entry name" value="Acid Proteases"/>
    <property type="match status" value="2"/>
</dbReference>
<feature type="active site" evidence="5">
    <location>
        <position position="266"/>
    </location>
</feature>
<comment type="caution">
    <text evidence="9">The sequence shown here is derived from an EMBL/GenBank/DDBJ whole genome shotgun (WGS) entry which is preliminary data.</text>
</comment>
<keyword evidence="2 7" id="KW-0645">Protease</keyword>
<dbReference type="SUPFAM" id="SSF50630">
    <property type="entry name" value="Acid proteases"/>
    <property type="match status" value="1"/>
</dbReference>
<dbReference type="PROSITE" id="PS00141">
    <property type="entry name" value="ASP_PROTEASE"/>
    <property type="match status" value="1"/>
</dbReference>
<dbReference type="PRINTS" id="PR00792">
    <property type="entry name" value="PEPSIN"/>
</dbReference>
<evidence type="ECO:0000256" key="3">
    <source>
        <dbReference type="ARBA" id="ARBA00022750"/>
    </source>
</evidence>
<keyword evidence="10" id="KW-1185">Reference proteome</keyword>
<dbReference type="AlphaFoldDB" id="A0A811KPY1"/>
<dbReference type="PANTHER" id="PTHR47966:SF45">
    <property type="entry name" value="PEPTIDASE A1 DOMAIN-CONTAINING PROTEIN"/>
    <property type="match status" value="1"/>
</dbReference>
<evidence type="ECO:0000256" key="1">
    <source>
        <dbReference type="ARBA" id="ARBA00007447"/>
    </source>
</evidence>
<dbReference type="InterPro" id="IPR001461">
    <property type="entry name" value="Aspartic_peptidase_A1"/>
</dbReference>
<dbReference type="OrthoDB" id="5839471at2759"/>
<protein>
    <recommendedName>
        <fullName evidence="8">Peptidase A1 domain-containing protein</fullName>
    </recommendedName>
</protein>
<evidence type="ECO:0000256" key="2">
    <source>
        <dbReference type="ARBA" id="ARBA00022670"/>
    </source>
</evidence>
<gene>
    <name evidence="9" type="ORF">BOKJ2_LOCUS7458</name>
</gene>
<dbReference type="PANTHER" id="PTHR47966">
    <property type="entry name" value="BETA-SITE APP-CLEAVING ENZYME, ISOFORM A-RELATED"/>
    <property type="match status" value="1"/>
</dbReference>
<reference evidence="9" key="1">
    <citation type="submission" date="2020-09" db="EMBL/GenBank/DDBJ databases">
        <authorList>
            <person name="Kikuchi T."/>
        </authorList>
    </citation>
    <scope>NUCLEOTIDE SEQUENCE</scope>
    <source>
        <strain evidence="9">SH1</strain>
    </source>
</reference>
<comment type="similarity">
    <text evidence="1 7">Belongs to the peptidase A1 family.</text>
</comment>
<dbReference type="FunFam" id="2.40.70.10:FF:000115">
    <property type="entry name" value="Lysosomal aspartic protease"/>
    <property type="match status" value="1"/>
</dbReference>
<dbReference type="GO" id="GO:0004190">
    <property type="term" value="F:aspartic-type endopeptidase activity"/>
    <property type="evidence" value="ECO:0007669"/>
    <property type="project" value="UniProtKB-KW"/>
</dbReference>
<keyword evidence="3 7" id="KW-0064">Aspartyl protease</keyword>
<evidence type="ECO:0000313" key="10">
    <source>
        <dbReference type="Proteomes" id="UP000614601"/>
    </source>
</evidence>
<evidence type="ECO:0000256" key="7">
    <source>
        <dbReference type="RuleBase" id="RU000454"/>
    </source>
</evidence>
<name>A0A811KPY1_9BILA</name>
<dbReference type="CDD" id="cd05471">
    <property type="entry name" value="pepsin_like"/>
    <property type="match status" value="1"/>
</dbReference>
<evidence type="ECO:0000259" key="8">
    <source>
        <dbReference type="PROSITE" id="PS51767"/>
    </source>
</evidence>
<dbReference type="Proteomes" id="UP000614601">
    <property type="component" value="Unassembled WGS sequence"/>
</dbReference>
<dbReference type="InterPro" id="IPR033121">
    <property type="entry name" value="PEPTIDASE_A1"/>
</dbReference>
<proteinExistence type="inferred from homology"/>